<accession>A0A194XCB7</accession>
<dbReference type="InParanoid" id="A0A194XCB7"/>
<feature type="chain" id="PRO_5008268134" evidence="2">
    <location>
        <begin position="20"/>
        <end position="187"/>
    </location>
</feature>
<keyword evidence="2" id="KW-0732">Signal</keyword>
<feature type="compositionally biased region" description="Low complexity" evidence="1">
    <location>
        <begin position="112"/>
        <end position="150"/>
    </location>
</feature>
<protein>
    <submittedName>
        <fullName evidence="3">Uncharacterized protein</fullName>
    </submittedName>
</protein>
<dbReference type="Proteomes" id="UP000070700">
    <property type="component" value="Unassembled WGS sequence"/>
</dbReference>
<gene>
    <name evidence="3" type="ORF">LY89DRAFT_733632</name>
</gene>
<evidence type="ECO:0000313" key="3">
    <source>
        <dbReference type="EMBL" id="KUJ17810.1"/>
    </source>
</evidence>
<dbReference type="KEGG" id="psco:LY89DRAFT_733632"/>
<dbReference type="AlphaFoldDB" id="A0A194XCB7"/>
<evidence type="ECO:0000256" key="1">
    <source>
        <dbReference type="SAM" id="MobiDB-lite"/>
    </source>
</evidence>
<keyword evidence="4" id="KW-1185">Reference proteome</keyword>
<feature type="signal peptide" evidence="2">
    <location>
        <begin position="1"/>
        <end position="19"/>
    </location>
</feature>
<dbReference type="RefSeq" id="XP_018072165.1">
    <property type="nucleotide sequence ID" value="XM_018219827.1"/>
</dbReference>
<feature type="region of interest" description="Disordered" evidence="1">
    <location>
        <begin position="112"/>
        <end position="154"/>
    </location>
</feature>
<organism evidence="3 4">
    <name type="scientific">Mollisia scopiformis</name>
    <name type="common">Conifer needle endophyte fungus</name>
    <name type="synonym">Phialocephala scopiformis</name>
    <dbReference type="NCBI Taxonomy" id="149040"/>
    <lineage>
        <taxon>Eukaryota</taxon>
        <taxon>Fungi</taxon>
        <taxon>Dikarya</taxon>
        <taxon>Ascomycota</taxon>
        <taxon>Pezizomycotina</taxon>
        <taxon>Leotiomycetes</taxon>
        <taxon>Helotiales</taxon>
        <taxon>Mollisiaceae</taxon>
        <taxon>Mollisia</taxon>
    </lineage>
</organism>
<sequence>MFKAPLSITFLALLTTVFASIFTEDLTNALLKRQEPGTPAYDCHLNCGTAITISRSATDPCTNSTFLSDYDACLDCAGPDNQNIWQYYGTALSIVATKCGLSTTPVANATTSGSVNGTVSSTGSASGSTASPPSTSSMSLSASSTASGVTNGTASSTPVVAGTGTMMDVGTFMLFALAGAVSASCAF</sequence>
<name>A0A194XCB7_MOLSC</name>
<dbReference type="OrthoDB" id="4160690at2759"/>
<dbReference type="EMBL" id="KQ947414">
    <property type="protein sequence ID" value="KUJ17810.1"/>
    <property type="molecule type" value="Genomic_DNA"/>
</dbReference>
<dbReference type="GeneID" id="28829553"/>
<reference evidence="3 4" key="1">
    <citation type="submission" date="2015-10" db="EMBL/GenBank/DDBJ databases">
        <title>Full genome of DAOMC 229536 Phialocephala scopiformis, a fungal endophyte of spruce producing the potent anti-insectan compound rugulosin.</title>
        <authorList>
            <consortium name="DOE Joint Genome Institute"/>
            <person name="Walker A.K."/>
            <person name="Frasz S.L."/>
            <person name="Seifert K.A."/>
            <person name="Miller J.D."/>
            <person name="Mondo S.J."/>
            <person name="Labutti K."/>
            <person name="Lipzen A."/>
            <person name="Dockter R."/>
            <person name="Kennedy M."/>
            <person name="Grigoriev I.V."/>
            <person name="Spatafora J.W."/>
        </authorList>
    </citation>
    <scope>NUCLEOTIDE SEQUENCE [LARGE SCALE GENOMIC DNA]</scope>
    <source>
        <strain evidence="3 4">CBS 120377</strain>
    </source>
</reference>
<proteinExistence type="predicted"/>
<evidence type="ECO:0000313" key="4">
    <source>
        <dbReference type="Proteomes" id="UP000070700"/>
    </source>
</evidence>
<evidence type="ECO:0000256" key="2">
    <source>
        <dbReference type="SAM" id="SignalP"/>
    </source>
</evidence>